<dbReference type="InterPro" id="IPR050130">
    <property type="entry name" value="ClpA_ClpB"/>
</dbReference>
<accession>A0A0G0MM05</accession>
<dbReference type="SMART" id="SM00382">
    <property type="entry name" value="AAA"/>
    <property type="match status" value="2"/>
</dbReference>
<dbReference type="Gene3D" id="1.10.1780.10">
    <property type="entry name" value="Clp, N-terminal domain"/>
    <property type="match status" value="1"/>
</dbReference>
<feature type="domain" description="Clp R" evidence="8">
    <location>
        <begin position="70"/>
        <end position="212"/>
    </location>
</feature>
<feature type="coiled-coil region" evidence="6">
    <location>
        <begin position="481"/>
        <end position="534"/>
    </location>
</feature>
<evidence type="ECO:0000256" key="6">
    <source>
        <dbReference type="SAM" id="Coils"/>
    </source>
</evidence>
<gene>
    <name evidence="9" type="ORF">US86_C0007G0006</name>
</gene>
<dbReference type="InterPro" id="IPR004176">
    <property type="entry name" value="Clp_R_N"/>
</dbReference>
<dbReference type="PROSITE" id="PS00871">
    <property type="entry name" value="CLPAB_2"/>
    <property type="match status" value="1"/>
</dbReference>
<dbReference type="Pfam" id="PF10431">
    <property type="entry name" value="ClpB_D2-small"/>
    <property type="match status" value="1"/>
</dbReference>
<dbReference type="InterPro" id="IPR027417">
    <property type="entry name" value="P-loop_NTPase"/>
</dbReference>
<keyword evidence="3 9" id="KW-0067">ATP-binding</keyword>
<keyword evidence="9" id="KW-0378">Hydrolase</keyword>
<dbReference type="InterPro" id="IPR019489">
    <property type="entry name" value="Clp_ATPase_C"/>
</dbReference>
<reference evidence="9 10" key="1">
    <citation type="journal article" date="2015" name="Nature">
        <title>rRNA introns, odd ribosomes, and small enigmatic genomes across a large radiation of phyla.</title>
        <authorList>
            <person name="Brown C.T."/>
            <person name="Hug L.A."/>
            <person name="Thomas B.C."/>
            <person name="Sharon I."/>
            <person name="Castelle C.J."/>
            <person name="Singh A."/>
            <person name="Wilkins M.J."/>
            <person name="Williams K.H."/>
            <person name="Banfield J.F."/>
        </authorList>
    </citation>
    <scope>NUCLEOTIDE SEQUENCE [LARGE SCALE GENOMIC DNA]</scope>
</reference>
<name>A0A0G0MM05_9BACT</name>
<dbReference type="Gene3D" id="4.10.860.10">
    <property type="entry name" value="UVR domain"/>
    <property type="match status" value="1"/>
</dbReference>
<evidence type="ECO:0000313" key="10">
    <source>
        <dbReference type="Proteomes" id="UP000034235"/>
    </source>
</evidence>
<keyword evidence="9" id="KW-0645">Protease</keyword>
<dbReference type="PROSITE" id="PS51903">
    <property type="entry name" value="CLP_R"/>
    <property type="match status" value="1"/>
</dbReference>
<evidence type="ECO:0000256" key="5">
    <source>
        <dbReference type="PROSITE-ProRule" id="PRU01251"/>
    </source>
</evidence>
<dbReference type="EMBL" id="LBUP01000007">
    <property type="protein sequence ID" value="KKQ65961.1"/>
    <property type="molecule type" value="Genomic_DNA"/>
</dbReference>
<dbReference type="InterPro" id="IPR003593">
    <property type="entry name" value="AAA+_ATPase"/>
</dbReference>
<dbReference type="InterPro" id="IPR041546">
    <property type="entry name" value="ClpA/ClpB_AAA_lid"/>
</dbReference>
<dbReference type="Pfam" id="PF07724">
    <property type="entry name" value="AAA_2"/>
    <property type="match status" value="1"/>
</dbReference>
<evidence type="ECO:0000256" key="2">
    <source>
        <dbReference type="ARBA" id="ARBA00022741"/>
    </source>
</evidence>
<dbReference type="InterPro" id="IPR001270">
    <property type="entry name" value="ClpA/B"/>
</dbReference>
<dbReference type="GO" id="GO:0016887">
    <property type="term" value="F:ATP hydrolysis activity"/>
    <property type="evidence" value="ECO:0007669"/>
    <property type="project" value="InterPro"/>
</dbReference>
<dbReference type="FunFam" id="3.40.50.300:FF:000025">
    <property type="entry name" value="ATP-dependent Clp protease subunit"/>
    <property type="match status" value="1"/>
</dbReference>
<sequence>MVDGLCDICNRRPSTRKVRIVENGKSQVLGVCDIDYFSQFDSFFSEELPFSGTSSLIGHGVERHRESIDINQYLSEHSKQLLEQAGQKAFEKNREEVDTEHLLYALSDSDVVVEILNQVRIDPKDIKDFIEESAPREKKKAFDTAELTVSPRVKNVIENAFYTSRELGHGYIGPEHLLIGLSEEEGFAGDLLQKYGLTPQSLRQLTIKVVGKGAKEGRVEKKSTTPQLDKYSRDLTQLARNGKLDPVIGRCNEIETTIEILSRRTKNNPVLIGEPGVGKTAIVEGLSQRIVNDDVPEVLSNKRLVELNINSIVAGSKYRGEFEERIKAVLDEVIEHKNELILFVDELHTIVGAGGAGGEGGLDVSNVIKPHLARGEMHLIGATTLNEYQKYIEKDAALERRFQPVFVSEPTVEQTIEILQGLRDKYEGHHKVKITDEAILASTDLSDRYVSNRFLPDKAIDLIDQAASRVKIQSTTRSPQIQGLENEINRLKREQECATSHKNFDKANNLEDRIKRLEEEKSEAQGKLKRERGVTTPQVRKEHIAQIVSKITGIPVSDLTEEEREKLLRMEERLHQRVIGQDEAIDAVSDAIRRSRAGLSEGSRPIATFLFLGPTGVGKTELAKALTWVMFGDEDALVRIDMSEYMDKFSVSRLIGAPPGYVGYEEGGQLTESIRRRPYSVILLDELEKAHSDVYSILLQVLDEGRLTDSKGRVVDFTNTVIIATSNVGSEIIQRNVTSYGPERKDYDQLRKMLLAILRNHFKPEFLNRIDEVIVFHALTEEQIKSITKLQLERVRRIARGRGLELMFDESLINHIAKVSFTPEFGAREVRRRIMSEVETALAKEMLKGTFHEGNRVKVGFDEGEKKVVLKRVEGKMQTRSKISNKLSHRYILKTI</sequence>
<dbReference type="Pfam" id="PF00004">
    <property type="entry name" value="AAA"/>
    <property type="match status" value="1"/>
</dbReference>
<dbReference type="PANTHER" id="PTHR11638">
    <property type="entry name" value="ATP-DEPENDENT CLP PROTEASE"/>
    <property type="match status" value="1"/>
</dbReference>
<dbReference type="InterPro" id="IPR003959">
    <property type="entry name" value="ATPase_AAA_core"/>
</dbReference>
<dbReference type="PANTHER" id="PTHR11638:SF145">
    <property type="entry name" value="CLPA_B PROTEASE ATP BINDING SUBUNIT-RELATED"/>
    <property type="match status" value="1"/>
</dbReference>
<evidence type="ECO:0000259" key="8">
    <source>
        <dbReference type="PROSITE" id="PS51903"/>
    </source>
</evidence>
<dbReference type="SUPFAM" id="SSF81923">
    <property type="entry name" value="Double Clp-N motif"/>
    <property type="match status" value="1"/>
</dbReference>
<evidence type="ECO:0000259" key="7">
    <source>
        <dbReference type="PROSITE" id="PS50151"/>
    </source>
</evidence>
<keyword evidence="4" id="KW-0143">Chaperone</keyword>
<dbReference type="Gene3D" id="1.10.8.60">
    <property type="match status" value="2"/>
</dbReference>
<dbReference type="PATRIC" id="fig|1618422.5.peg.910"/>
<evidence type="ECO:0000256" key="3">
    <source>
        <dbReference type="ARBA" id="ARBA00022840"/>
    </source>
</evidence>
<dbReference type="GO" id="GO:0034605">
    <property type="term" value="P:cellular response to heat"/>
    <property type="evidence" value="ECO:0007669"/>
    <property type="project" value="TreeGrafter"/>
</dbReference>
<evidence type="ECO:0000313" key="9">
    <source>
        <dbReference type="EMBL" id="KKQ65961.1"/>
    </source>
</evidence>
<keyword evidence="1 5" id="KW-0677">Repeat</keyword>
<dbReference type="SUPFAM" id="SSF52540">
    <property type="entry name" value="P-loop containing nucleoside triphosphate hydrolases"/>
    <property type="match status" value="2"/>
</dbReference>
<protein>
    <submittedName>
        <fullName evidence="9">ATP-dependent Clp protease ATP-binding subunit ClpC</fullName>
    </submittedName>
</protein>
<dbReference type="SMART" id="SM01086">
    <property type="entry name" value="ClpB_D2-small"/>
    <property type="match status" value="1"/>
</dbReference>
<keyword evidence="6" id="KW-0175">Coiled coil</keyword>
<dbReference type="CDD" id="cd00009">
    <property type="entry name" value="AAA"/>
    <property type="match status" value="1"/>
</dbReference>
<dbReference type="Pfam" id="PF02861">
    <property type="entry name" value="Clp_N"/>
    <property type="match status" value="1"/>
</dbReference>
<keyword evidence="2" id="KW-0547">Nucleotide-binding</keyword>
<dbReference type="Pfam" id="PF17871">
    <property type="entry name" value="AAA_lid_9"/>
    <property type="match status" value="1"/>
</dbReference>
<dbReference type="Proteomes" id="UP000034235">
    <property type="component" value="Unassembled WGS sequence"/>
</dbReference>
<comment type="caution">
    <text evidence="9">The sequence shown here is derived from an EMBL/GenBank/DDBJ whole genome shotgun (WGS) entry which is preliminary data.</text>
</comment>
<proteinExistence type="predicted"/>
<dbReference type="GO" id="GO:0006508">
    <property type="term" value="P:proteolysis"/>
    <property type="evidence" value="ECO:0007669"/>
    <property type="project" value="UniProtKB-KW"/>
</dbReference>
<dbReference type="InterPro" id="IPR028299">
    <property type="entry name" value="ClpA/B_CS2"/>
</dbReference>
<dbReference type="AlphaFoldDB" id="A0A0G0MM05"/>
<dbReference type="InterPro" id="IPR001943">
    <property type="entry name" value="UVR_dom"/>
</dbReference>
<dbReference type="InterPro" id="IPR036628">
    <property type="entry name" value="Clp_N_dom_sf"/>
</dbReference>
<dbReference type="CDD" id="cd19499">
    <property type="entry name" value="RecA-like_ClpB_Hsp104-like"/>
    <property type="match status" value="1"/>
</dbReference>
<dbReference type="FunFam" id="3.40.50.300:FF:000010">
    <property type="entry name" value="Chaperone clpB 1, putative"/>
    <property type="match status" value="1"/>
</dbReference>
<dbReference type="GO" id="GO:0005524">
    <property type="term" value="F:ATP binding"/>
    <property type="evidence" value="ECO:0007669"/>
    <property type="project" value="UniProtKB-KW"/>
</dbReference>
<evidence type="ECO:0000256" key="4">
    <source>
        <dbReference type="ARBA" id="ARBA00023186"/>
    </source>
</evidence>
<evidence type="ECO:0000256" key="1">
    <source>
        <dbReference type="ARBA" id="ARBA00022737"/>
    </source>
</evidence>
<dbReference type="Gene3D" id="3.40.50.300">
    <property type="entry name" value="P-loop containing nucleotide triphosphate hydrolases"/>
    <property type="match status" value="2"/>
</dbReference>
<dbReference type="GO" id="GO:0005737">
    <property type="term" value="C:cytoplasm"/>
    <property type="evidence" value="ECO:0007669"/>
    <property type="project" value="TreeGrafter"/>
</dbReference>
<dbReference type="PRINTS" id="PR00300">
    <property type="entry name" value="CLPPROTEASEA"/>
</dbReference>
<organism evidence="9 10">
    <name type="scientific">Candidatus Daviesbacteria bacterium GW2011_GWA2_38_24</name>
    <dbReference type="NCBI Taxonomy" id="1618422"/>
    <lineage>
        <taxon>Bacteria</taxon>
        <taxon>Candidatus Daviesiibacteriota</taxon>
    </lineage>
</organism>
<feature type="domain" description="UVR" evidence="7">
    <location>
        <begin position="485"/>
        <end position="520"/>
    </location>
</feature>
<dbReference type="PROSITE" id="PS50151">
    <property type="entry name" value="UVR"/>
    <property type="match status" value="1"/>
</dbReference>
<dbReference type="GO" id="GO:0008233">
    <property type="term" value="F:peptidase activity"/>
    <property type="evidence" value="ECO:0007669"/>
    <property type="project" value="UniProtKB-KW"/>
</dbReference>